<keyword evidence="1" id="KW-0040">ANK repeat</keyword>
<sequence>MASSMAPSDHLFLMSGALGGEAQEGRPSPSPRERWPELEALVFDVPSSSGDIVCDIEAGEDEQGNTLSGSLWTSSYDDSCPSDSDERTRGAKVWWDFLAVLTAVCEVYSAGTYIKMMMLDARRWEPLREGTTFRVSRTKMLLTAFSSRDHRRKETIYNRLVMKRNDYDGDMTAMQARSFVKELRVLDHMRDHPFVVDLRAVGWFGEALDEDTYGYKPAILLEEAFDTLDYLIGKDASLAYDIMLSIFAQITSALQGLHSCGIAHGDLKPGNILLFKTMVTRESVQIESYIAKLSDFESVRCRSEGAALPFPPGTPAYRAPEVEKSRRAGGAASSAVLFEAVKLADAWSLGMVFAAMLAGRQRLKRSSSPEELKKILNRTPESSTAESEHHEVINEVLKYTLCSDPSERDLDKVGSLLEPYLFSAGGKQWAHPGPLVLSPGDSLVIGHESLKDFAGPFKDKVVAELKRMCGIIDHPRRPKALWELGIMCLSRFANPDASIDEGLGYVLQAAQEGEARAETFCPQLYAAFGRVCPSSDEAILRRLTNAAVAGYRPALAALWERDRSIAVKAQAAIAEAFFKSRKADANISPLHKAAAMGKPRDVATLLAKGDCDINKRSDEGDTPLMLACRFGNAQTALFLLDCDAKASIPNESGENPLHYAWCFDIQDGPVLIRKLVAKGAGLHDISRRQAPASELDIFPILSGTPIERVAGRLRHDLVLVLIELGGLRGPSNGRLARRLLLYALRLHDTDLIEILLTSVVYEPSGYDAELLPIIKTKWLHQGEERSLLDAACAGWVTGAGVGLRTMRVWLVLRHGARWRHAIYDCISLLKRLRPSRGEPWITEKAVDNSIKWAFRESRYDALLALLRIKFEFESAGNSQLCPIEPLTWNMGDLNATVLPPQEIYLIDRIFYDRSQGGTLAQQAILHGDRYMFRLLTRKFRANAALPCRMPPSWKSLEETTFRQGTNQMNLYSILPYTSHRDLWFGDELRRLGVPLFCPWDTNPFDQVNFGVYGAKDYTYPTPIMHAFATSSRIYLCWLLRYGNASVEDKISAHHNVLQC</sequence>
<keyword evidence="5" id="KW-1185">Reference proteome</keyword>
<dbReference type="GO" id="GO:0004674">
    <property type="term" value="F:protein serine/threonine kinase activity"/>
    <property type="evidence" value="ECO:0007669"/>
    <property type="project" value="TreeGrafter"/>
</dbReference>
<dbReference type="PROSITE" id="PS00108">
    <property type="entry name" value="PROTEIN_KINASE_ST"/>
    <property type="match status" value="1"/>
</dbReference>
<feature type="domain" description="Protein kinase" evidence="3">
    <location>
        <begin position="121"/>
        <end position="421"/>
    </location>
</feature>
<dbReference type="PANTHER" id="PTHR24359:SF1">
    <property type="entry name" value="INHIBITOR OF NUCLEAR FACTOR KAPPA-B KINASE EPSILON SUBUNIT HOMOLOG 1-RELATED"/>
    <property type="match status" value="1"/>
</dbReference>
<dbReference type="PROSITE" id="PS50088">
    <property type="entry name" value="ANK_REPEAT"/>
    <property type="match status" value="2"/>
</dbReference>
<dbReference type="SUPFAM" id="SSF56112">
    <property type="entry name" value="Protein kinase-like (PK-like)"/>
    <property type="match status" value="1"/>
</dbReference>
<proteinExistence type="predicted"/>
<dbReference type="SMART" id="SM00248">
    <property type="entry name" value="ANK"/>
    <property type="match status" value="5"/>
</dbReference>
<dbReference type="SUPFAM" id="SSF48403">
    <property type="entry name" value="Ankyrin repeat"/>
    <property type="match status" value="1"/>
</dbReference>
<gene>
    <name evidence="4" type="ORF">QBC46DRAFT_431386</name>
</gene>
<dbReference type="InterPro" id="IPR000719">
    <property type="entry name" value="Prot_kinase_dom"/>
</dbReference>
<dbReference type="AlphaFoldDB" id="A0AAN6RYG6"/>
<dbReference type="InterPro" id="IPR011009">
    <property type="entry name" value="Kinase-like_dom_sf"/>
</dbReference>
<dbReference type="SMART" id="SM00220">
    <property type="entry name" value="S_TKc"/>
    <property type="match status" value="1"/>
</dbReference>
<name>A0AAN6RYG6_9PEZI</name>
<evidence type="ECO:0000259" key="3">
    <source>
        <dbReference type="PROSITE" id="PS50011"/>
    </source>
</evidence>
<dbReference type="EMBL" id="MU854072">
    <property type="protein sequence ID" value="KAK3933784.1"/>
    <property type="molecule type" value="Genomic_DNA"/>
</dbReference>
<dbReference type="GO" id="GO:0005524">
    <property type="term" value="F:ATP binding"/>
    <property type="evidence" value="ECO:0007669"/>
    <property type="project" value="InterPro"/>
</dbReference>
<reference evidence="5" key="1">
    <citation type="journal article" date="2023" name="Mol. Phylogenet. Evol.">
        <title>Genome-scale phylogeny and comparative genomics of the fungal order Sordariales.</title>
        <authorList>
            <person name="Hensen N."/>
            <person name="Bonometti L."/>
            <person name="Westerberg I."/>
            <person name="Brannstrom I.O."/>
            <person name="Guillou S."/>
            <person name="Cros-Aarteil S."/>
            <person name="Calhoun S."/>
            <person name="Haridas S."/>
            <person name="Kuo A."/>
            <person name="Mondo S."/>
            <person name="Pangilinan J."/>
            <person name="Riley R."/>
            <person name="LaButti K."/>
            <person name="Andreopoulos B."/>
            <person name="Lipzen A."/>
            <person name="Chen C."/>
            <person name="Yan M."/>
            <person name="Daum C."/>
            <person name="Ng V."/>
            <person name="Clum A."/>
            <person name="Steindorff A."/>
            <person name="Ohm R.A."/>
            <person name="Martin F."/>
            <person name="Silar P."/>
            <person name="Natvig D.O."/>
            <person name="Lalanne C."/>
            <person name="Gautier V."/>
            <person name="Ament-Velasquez S.L."/>
            <person name="Kruys A."/>
            <person name="Hutchinson M.I."/>
            <person name="Powell A.J."/>
            <person name="Barry K."/>
            <person name="Miller A.N."/>
            <person name="Grigoriev I.V."/>
            <person name="Debuchy R."/>
            <person name="Gladieux P."/>
            <person name="Hiltunen Thoren M."/>
            <person name="Johannesson H."/>
        </authorList>
    </citation>
    <scope>NUCLEOTIDE SEQUENCE [LARGE SCALE GENOMIC DNA]</scope>
    <source>
        <strain evidence="5">CBS 340.73</strain>
    </source>
</reference>
<organism evidence="4 5">
    <name type="scientific">Diplogelasinospora grovesii</name>
    <dbReference type="NCBI Taxonomy" id="303347"/>
    <lineage>
        <taxon>Eukaryota</taxon>
        <taxon>Fungi</taxon>
        <taxon>Dikarya</taxon>
        <taxon>Ascomycota</taxon>
        <taxon>Pezizomycotina</taxon>
        <taxon>Sordariomycetes</taxon>
        <taxon>Sordariomycetidae</taxon>
        <taxon>Sordariales</taxon>
        <taxon>Diplogelasinosporaceae</taxon>
        <taxon>Diplogelasinospora</taxon>
    </lineage>
</organism>
<dbReference type="InterPro" id="IPR036770">
    <property type="entry name" value="Ankyrin_rpt-contain_sf"/>
</dbReference>
<dbReference type="Pfam" id="PF12796">
    <property type="entry name" value="Ank_2"/>
    <property type="match status" value="1"/>
</dbReference>
<dbReference type="Gene3D" id="1.10.510.10">
    <property type="entry name" value="Transferase(Phosphotransferase) domain 1"/>
    <property type="match status" value="1"/>
</dbReference>
<evidence type="ECO:0000256" key="2">
    <source>
        <dbReference type="SAM" id="MobiDB-lite"/>
    </source>
</evidence>
<accession>A0AAN6RYG6</accession>
<feature type="repeat" description="ANK" evidence="1">
    <location>
        <begin position="585"/>
        <end position="618"/>
    </location>
</feature>
<feature type="repeat" description="ANK" evidence="1">
    <location>
        <begin position="619"/>
        <end position="651"/>
    </location>
</feature>
<evidence type="ECO:0000256" key="1">
    <source>
        <dbReference type="PROSITE-ProRule" id="PRU00023"/>
    </source>
</evidence>
<dbReference type="InterPro" id="IPR002110">
    <property type="entry name" value="Ankyrin_rpt"/>
</dbReference>
<dbReference type="Pfam" id="PF00069">
    <property type="entry name" value="Pkinase"/>
    <property type="match status" value="1"/>
</dbReference>
<evidence type="ECO:0000313" key="4">
    <source>
        <dbReference type="EMBL" id="KAK3933784.1"/>
    </source>
</evidence>
<comment type="caution">
    <text evidence="4">The sequence shown here is derived from an EMBL/GenBank/DDBJ whole genome shotgun (WGS) entry which is preliminary data.</text>
</comment>
<dbReference type="InterPro" id="IPR008271">
    <property type="entry name" value="Ser/Thr_kinase_AS"/>
</dbReference>
<feature type="region of interest" description="Disordered" evidence="2">
    <location>
        <begin position="16"/>
        <end position="37"/>
    </location>
</feature>
<protein>
    <recommendedName>
        <fullName evidence="3">Protein kinase domain-containing protein</fullName>
    </recommendedName>
</protein>
<dbReference type="Proteomes" id="UP001303473">
    <property type="component" value="Unassembled WGS sequence"/>
</dbReference>
<dbReference type="Gene3D" id="1.25.40.20">
    <property type="entry name" value="Ankyrin repeat-containing domain"/>
    <property type="match status" value="1"/>
</dbReference>
<dbReference type="PROSITE" id="PS50011">
    <property type="entry name" value="PROTEIN_KINASE_DOM"/>
    <property type="match status" value="1"/>
</dbReference>
<evidence type="ECO:0000313" key="5">
    <source>
        <dbReference type="Proteomes" id="UP001303473"/>
    </source>
</evidence>
<dbReference type="PANTHER" id="PTHR24359">
    <property type="entry name" value="SERINE/THREONINE-PROTEIN KINASE SBK1"/>
    <property type="match status" value="1"/>
</dbReference>